<protein>
    <submittedName>
        <fullName evidence="2">Phage late control gene D protein (GPD)</fullName>
    </submittedName>
</protein>
<dbReference type="AlphaFoldDB" id="A0A1I0VW20"/>
<name>A0A1I0VW20_9CLOT</name>
<feature type="compositionally biased region" description="Basic and acidic residues" evidence="1">
    <location>
        <begin position="370"/>
        <end position="381"/>
    </location>
</feature>
<dbReference type="Gene3D" id="2.30.110.50">
    <property type="match status" value="1"/>
</dbReference>
<gene>
    <name evidence="2" type="ORF">SAMN04488528_100345</name>
</gene>
<dbReference type="RefSeq" id="WP_090038558.1">
    <property type="nucleotide sequence ID" value="NZ_FOKI01000003.1"/>
</dbReference>
<sequence>MSEYAYTYGEISISPYKFEKIINLKIIRELNEHAKLCIEGIICESDIDKYVEMTDDSEIVNLSVKNDDSTEVLFEGIVTNISIDADANVRTMKFEALSSTILMDITKNTQSFQDEGTTYKGIFSDISGKYNNASIVDEVSKGNTIPGLIVQYNETDWEFCKRLASHFNSYLVPECRLGDVKFHVGIPDSPSSCNLEEFNYSIKKDLKEYRIKSKNYGGNLSEENLISYEITSYKILNLCSKVTFKERKLCVSRIETEIVQGVLQNKYILKDIKGISTHKVMNNEITGASLSGSILDISKDTVKVKLDIDSGGSSGSRWFPYSTVYSSPDGSGWYCMPEMGDAIRLYFPDNEEKNAFVTSSVNLESSNSGKRSDPSVKSIGTKDGKEITFNDGAVEIAGNGNMLMRLTDDGGIEIKSDKKIILSATEDIEINGGAKVVIQGQEGVDLKQAGTTLKIGDDVVIGGSKVNIE</sequence>
<dbReference type="STRING" id="84698.SAMN04488528_100345"/>
<reference evidence="2 3" key="1">
    <citation type="submission" date="2016-10" db="EMBL/GenBank/DDBJ databases">
        <authorList>
            <person name="de Groot N.N."/>
        </authorList>
    </citation>
    <scope>NUCLEOTIDE SEQUENCE [LARGE SCALE GENOMIC DNA]</scope>
    <source>
        <strain evidence="2 3">DSM 12271</strain>
    </source>
</reference>
<proteinExistence type="predicted"/>
<dbReference type="SUPFAM" id="SSF69279">
    <property type="entry name" value="Phage tail proteins"/>
    <property type="match status" value="1"/>
</dbReference>
<organism evidence="2 3">
    <name type="scientific">Clostridium frigidicarnis</name>
    <dbReference type="NCBI Taxonomy" id="84698"/>
    <lineage>
        <taxon>Bacteria</taxon>
        <taxon>Bacillati</taxon>
        <taxon>Bacillota</taxon>
        <taxon>Clostridia</taxon>
        <taxon>Eubacteriales</taxon>
        <taxon>Clostridiaceae</taxon>
        <taxon>Clostridium</taxon>
    </lineage>
</organism>
<evidence type="ECO:0000313" key="2">
    <source>
        <dbReference type="EMBL" id="SFA80090.1"/>
    </source>
</evidence>
<dbReference type="Gene3D" id="3.55.50.10">
    <property type="entry name" value="Baseplate protein-like domains"/>
    <property type="match status" value="1"/>
</dbReference>
<dbReference type="OrthoDB" id="95423at2"/>
<accession>A0A1I0VW20</accession>
<dbReference type="Proteomes" id="UP000198619">
    <property type="component" value="Unassembled WGS sequence"/>
</dbReference>
<dbReference type="EMBL" id="FOKI01000003">
    <property type="protein sequence ID" value="SFA80090.1"/>
    <property type="molecule type" value="Genomic_DNA"/>
</dbReference>
<keyword evidence="3" id="KW-1185">Reference proteome</keyword>
<evidence type="ECO:0000256" key="1">
    <source>
        <dbReference type="SAM" id="MobiDB-lite"/>
    </source>
</evidence>
<feature type="region of interest" description="Disordered" evidence="1">
    <location>
        <begin position="362"/>
        <end position="381"/>
    </location>
</feature>
<evidence type="ECO:0000313" key="3">
    <source>
        <dbReference type="Proteomes" id="UP000198619"/>
    </source>
</evidence>